<name>A0A177AM76_9PEZI</name>
<comment type="catalytic activity">
    <reaction evidence="1">
        <text>Thiol-dependent hydrolysis of ester, thioester, amide, peptide and isopeptide bonds formed by the C-terminal Gly of ubiquitin (a 76-residue protein attached to proteins as an intracellular targeting signal).</text>
        <dbReference type="EC" id="3.4.19.12"/>
    </reaction>
</comment>
<evidence type="ECO:0000256" key="6">
    <source>
        <dbReference type="ARBA" id="ARBA00022801"/>
    </source>
</evidence>
<dbReference type="eggNOG" id="KOG1865">
    <property type="taxonomic scope" value="Eukaryota"/>
</dbReference>
<gene>
    <name evidence="10" type="ORF">VC83_00930</name>
</gene>
<comment type="similarity">
    <text evidence="2">Belongs to the peptidase C19 family.</text>
</comment>
<dbReference type="EC" id="3.4.19.12" evidence="3"/>
<dbReference type="SUPFAM" id="SSF54001">
    <property type="entry name" value="Cysteine proteinases"/>
    <property type="match status" value="1"/>
</dbReference>
<dbReference type="GO" id="GO:0016579">
    <property type="term" value="P:protein deubiquitination"/>
    <property type="evidence" value="ECO:0007669"/>
    <property type="project" value="InterPro"/>
</dbReference>
<dbReference type="AlphaFoldDB" id="A0A177AM76"/>
<accession>A0A177AM76</accession>
<dbReference type="PANTHER" id="PTHR24006:SF758">
    <property type="entry name" value="UBIQUITIN CARBOXYL-TERMINAL HYDROLASE 36"/>
    <property type="match status" value="1"/>
</dbReference>
<dbReference type="Gene3D" id="3.90.70.10">
    <property type="entry name" value="Cysteine proteinases"/>
    <property type="match status" value="1"/>
</dbReference>
<dbReference type="GO" id="GO:0005829">
    <property type="term" value="C:cytosol"/>
    <property type="evidence" value="ECO:0007669"/>
    <property type="project" value="TreeGrafter"/>
</dbReference>
<dbReference type="RefSeq" id="XP_024327546.1">
    <property type="nucleotide sequence ID" value="XM_024464617.1"/>
</dbReference>
<evidence type="ECO:0000256" key="8">
    <source>
        <dbReference type="SAM" id="MobiDB-lite"/>
    </source>
</evidence>
<keyword evidence="7" id="KW-0788">Thiol protease</keyword>
<dbReference type="GO" id="GO:0004843">
    <property type="term" value="F:cysteine-type deubiquitinase activity"/>
    <property type="evidence" value="ECO:0007669"/>
    <property type="project" value="UniProtKB-EC"/>
</dbReference>
<dbReference type="GO" id="GO:0006508">
    <property type="term" value="P:proteolysis"/>
    <property type="evidence" value="ECO:0007669"/>
    <property type="project" value="UniProtKB-KW"/>
</dbReference>
<feature type="domain" description="USP" evidence="9">
    <location>
        <begin position="131"/>
        <end position="430"/>
    </location>
</feature>
<evidence type="ECO:0000256" key="2">
    <source>
        <dbReference type="ARBA" id="ARBA00009085"/>
    </source>
</evidence>
<evidence type="ECO:0000256" key="5">
    <source>
        <dbReference type="ARBA" id="ARBA00022786"/>
    </source>
</evidence>
<feature type="compositionally biased region" description="Polar residues" evidence="8">
    <location>
        <begin position="1"/>
        <end position="11"/>
    </location>
</feature>
<evidence type="ECO:0000313" key="10">
    <source>
        <dbReference type="EMBL" id="OAF62274.2"/>
    </source>
</evidence>
<sequence length="430" mass="47829">MATVAIQQPTLPRSPMIRKRTFSSSSDGMHYGPRVSKQPKTARRQSSPQRSPQRKRMQPVPEEKKKLDSAFVGGAKVDLAYGFVPPTASYHDQHSAAKEAQAGLEKKCAERQAMAATVSDEWMERISMKQPGLDNIKMSRCYRHSLLQALLHIPKLVNWLLGFHKLGECCSQRPAVCLACKLRDLATIYWAQSSSRQEIYTLLKDIDRTLAIRGWATDNPEEYGDPDDQFTAMLEMMSEDMGAMGHTRFQAIHSTLLTSSIRCSSCGHTTNPHHSAERTLSVPLESALSGSSLEVFVAAFLRDKISGYRCEGCQKSVNVTRDVKIASPADVISVQLKRAGWNGTVKTKVGITRVLDLTKHAVDGSTQLRYELVSTVSHQGNSRFGHYIAHAVGPDGKWTEFNDECTRKVSSKAVLMPAGFKPVLLYYKRV</sequence>
<dbReference type="OrthoDB" id="289038at2759"/>
<dbReference type="GO" id="GO:0005634">
    <property type="term" value="C:nucleus"/>
    <property type="evidence" value="ECO:0007669"/>
    <property type="project" value="TreeGrafter"/>
</dbReference>
<evidence type="ECO:0000256" key="3">
    <source>
        <dbReference type="ARBA" id="ARBA00012759"/>
    </source>
</evidence>
<dbReference type="InterPro" id="IPR038765">
    <property type="entry name" value="Papain-like_cys_pep_sf"/>
</dbReference>
<feature type="region of interest" description="Disordered" evidence="8">
    <location>
        <begin position="1"/>
        <end position="67"/>
    </location>
</feature>
<reference evidence="10" key="1">
    <citation type="submission" date="2016-03" db="EMBL/GenBank/DDBJ databases">
        <title>Updated assembly of Pseudogymnoascus destructans, the fungus causing white-nose syndrome of bats.</title>
        <authorList>
            <person name="Palmer J.M."/>
            <person name="Drees K.P."/>
            <person name="Foster J.T."/>
            <person name="Lindner D.L."/>
        </authorList>
    </citation>
    <scope>NUCLEOTIDE SEQUENCE [LARGE SCALE GENOMIC DNA]</scope>
    <source>
        <strain evidence="10">20631-21</strain>
    </source>
</reference>
<dbReference type="EMBL" id="KV441387">
    <property type="protein sequence ID" value="OAF62274.2"/>
    <property type="molecule type" value="Genomic_DNA"/>
</dbReference>
<keyword evidence="4" id="KW-0645">Protease</keyword>
<dbReference type="PROSITE" id="PS50235">
    <property type="entry name" value="USP_3"/>
    <property type="match status" value="1"/>
</dbReference>
<organism evidence="10">
    <name type="scientific">Pseudogymnoascus destructans</name>
    <dbReference type="NCBI Taxonomy" id="655981"/>
    <lineage>
        <taxon>Eukaryota</taxon>
        <taxon>Fungi</taxon>
        <taxon>Dikarya</taxon>
        <taxon>Ascomycota</taxon>
        <taxon>Pezizomycotina</taxon>
        <taxon>Leotiomycetes</taxon>
        <taxon>Thelebolales</taxon>
        <taxon>Thelebolaceae</taxon>
        <taxon>Pseudogymnoascus</taxon>
    </lineage>
</organism>
<evidence type="ECO:0000256" key="4">
    <source>
        <dbReference type="ARBA" id="ARBA00022670"/>
    </source>
</evidence>
<dbReference type="GeneID" id="36284023"/>
<dbReference type="PANTHER" id="PTHR24006">
    <property type="entry name" value="UBIQUITIN CARBOXYL-TERMINAL HYDROLASE"/>
    <property type="match status" value="1"/>
</dbReference>
<dbReference type="Pfam" id="PF00443">
    <property type="entry name" value="UCH"/>
    <property type="match status" value="1"/>
</dbReference>
<dbReference type="InterPro" id="IPR050164">
    <property type="entry name" value="Peptidase_C19"/>
</dbReference>
<keyword evidence="5" id="KW-0833">Ubl conjugation pathway</keyword>
<dbReference type="Proteomes" id="UP000077154">
    <property type="component" value="Unassembled WGS sequence"/>
</dbReference>
<keyword evidence="6" id="KW-0378">Hydrolase</keyword>
<dbReference type="PROSITE" id="PS00973">
    <property type="entry name" value="USP_2"/>
    <property type="match status" value="1"/>
</dbReference>
<dbReference type="InterPro" id="IPR028889">
    <property type="entry name" value="USP"/>
</dbReference>
<evidence type="ECO:0000256" key="1">
    <source>
        <dbReference type="ARBA" id="ARBA00000707"/>
    </source>
</evidence>
<dbReference type="VEuPathDB" id="FungiDB:GMDG_00075"/>
<dbReference type="InterPro" id="IPR001394">
    <property type="entry name" value="Peptidase_C19_UCH"/>
</dbReference>
<dbReference type="InterPro" id="IPR018200">
    <property type="entry name" value="USP_CS"/>
</dbReference>
<evidence type="ECO:0000259" key="9">
    <source>
        <dbReference type="PROSITE" id="PS50235"/>
    </source>
</evidence>
<protein>
    <recommendedName>
        <fullName evidence="3">ubiquitinyl hydrolase 1</fullName>
        <ecNumber evidence="3">3.4.19.12</ecNumber>
    </recommendedName>
</protein>
<proteinExistence type="inferred from homology"/>
<evidence type="ECO:0000256" key="7">
    <source>
        <dbReference type="ARBA" id="ARBA00022807"/>
    </source>
</evidence>